<organism evidence="1 2">
    <name type="scientific">Coilia grayii</name>
    <name type="common">Gray's grenadier anchovy</name>
    <dbReference type="NCBI Taxonomy" id="363190"/>
    <lineage>
        <taxon>Eukaryota</taxon>
        <taxon>Metazoa</taxon>
        <taxon>Chordata</taxon>
        <taxon>Craniata</taxon>
        <taxon>Vertebrata</taxon>
        <taxon>Euteleostomi</taxon>
        <taxon>Actinopterygii</taxon>
        <taxon>Neopterygii</taxon>
        <taxon>Teleostei</taxon>
        <taxon>Clupei</taxon>
        <taxon>Clupeiformes</taxon>
        <taxon>Clupeoidei</taxon>
        <taxon>Engraulidae</taxon>
        <taxon>Coilinae</taxon>
        <taxon>Coilia</taxon>
    </lineage>
</organism>
<evidence type="ECO:0008006" key="3">
    <source>
        <dbReference type="Google" id="ProtNLM"/>
    </source>
</evidence>
<reference evidence="1 2" key="1">
    <citation type="submission" date="2024-09" db="EMBL/GenBank/DDBJ databases">
        <title>A chromosome-level genome assembly of Gray's grenadier anchovy, Coilia grayii.</title>
        <authorList>
            <person name="Fu Z."/>
        </authorList>
    </citation>
    <scope>NUCLEOTIDE SEQUENCE [LARGE SCALE GENOMIC DNA]</scope>
    <source>
        <strain evidence="1">G4</strain>
        <tissue evidence="1">Muscle</tissue>
    </source>
</reference>
<sequence length="188" mass="21289">MDELRRILDRDNAQYINEVKERWTEFCQKVQFYGVFKKIRKPPVGTGKAEQAIELLQALPAIFPSSSAPPKKLHKASEAFVHVLEESEDPNSFLRKRPLTCPVILISPSNWILALGDSPVAAFKKDLITEGLLYVMALYYALHLTYPKCVATVLSIIQSEVLLDSLHQQDQTSAFKKAISEWRAFVGK</sequence>
<dbReference type="AlphaFoldDB" id="A0ABD1IS61"/>
<keyword evidence="2" id="KW-1185">Reference proteome</keyword>
<accession>A0ABD1IS61</accession>
<dbReference type="Proteomes" id="UP001591681">
    <property type="component" value="Unassembled WGS sequence"/>
</dbReference>
<name>A0ABD1IS61_9TELE</name>
<protein>
    <recommendedName>
        <fullName evidence="3">FRIGIDA-like protein</fullName>
    </recommendedName>
</protein>
<evidence type="ECO:0000313" key="1">
    <source>
        <dbReference type="EMBL" id="KAL2077833.1"/>
    </source>
</evidence>
<evidence type="ECO:0000313" key="2">
    <source>
        <dbReference type="Proteomes" id="UP001591681"/>
    </source>
</evidence>
<comment type="caution">
    <text evidence="1">The sequence shown here is derived from an EMBL/GenBank/DDBJ whole genome shotgun (WGS) entry which is preliminary data.</text>
</comment>
<proteinExistence type="predicted"/>
<gene>
    <name evidence="1" type="ORF">ACEWY4_027337</name>
</gene>
<dbReference type="EMBL" id="JBHFQA010000024">
    <property type="protein sequence ID" value="KAL2077833.1"/>
    <property type="molecule type" value="Genomic_DNA"/>
</dbReference>